<dbReference type="Pfam" id="PF07693">
    <property type="entry name" value="KAP_NTPase"/>
    <property type="match status" value="1"/>
</dbReference>
<dbReference type="InterPro" id="IPR027417">
    <property type="entry name" value="P-loop_NTPase"/>
</dbReference>
<proteinExistence type="predicted"/>
<dbReference type="InterPro" id="IPR011646">
    <property type="entry name" value="KAP_P-loop"/>
</dbReference>
<evidence type="ECO:0000313" key="3">
    <source>
        <dbReference type="EMBL" id="CAJ0869589.1"/>
    </source>
</evidence>
<dbReference type="Gene3D" id="3.40.50.300">
    <property type="entry name" value="P-loop containing nucleotide triphosphate hydrolases"/>
    <property type="match status" value="1"/>
</dbReference>
<accession>A0AA48LZN3</accession>
<organism evidence="3">
    <name type="scientific">freshwater sediment metagenome</name>
    <dbReference type="NCBI Taxonomy" id="556182"/>
    <lineage>
        <taxon>unclassified sequences</taxon>
        <taxon>metagenomes</taxon>
        <taxon>ecological metagenomes</taxon>
    </lineage>
</organism>
<dbReference type="PANTHER" id="PTHR22674:SF6">
    <property type="entry name" value="NTPASE KAP FAMILY P-LOOP DOMAIN-CONTAINING PROTEIN 1"/>
    <property type="match status" value="1"/>
</dbReference>
<evidence type="ECO:0000259" key="2">
    <source>
        <dbReference type="Pfam" id="PF07693"/>
    </source>
</evidence>
<dbReference type="PANTHER" id="PTHR22674">
    <property type="entry name" value="NTPASE, KAP FAMILY P-LOOP DOMAIN-CONTAINING 1"/>
    <property type="match status" value="1"/>
</dbReference>
<dbReference type="EMBL" id="OY288114">
    <property type="protein sequence ID" value="CAJ0869589.1"/>
    <property type="molecule type" value="Genomic_DNA"/>
</dbReference>
<feature type="region of interest" description="Disordered" evidence="1">
    <location>
        <begin position="723"/>
        <end position="751"/>
    </location>
</feature>
<evidence type="ECO:0000256" key="1">
    <source>
        <dbReference type="SAM" id="MobiDB-lite"/>
    </source>
</evidence>
<dbReference type="InterPro" id="IPR052754">
    <property type="entry name" value="NTPase_KAP_P-loop"/>
</dbReference>
<feature type="domain" description="KAP NTPase" evidence="2">
    <location>
        <begin position="34"/>
        <end position="346"/>
    </location>
</feature>
<feature type="compositionally biased region" description="Polar residues" evidence="1">
    <location>
        <begin position="1"/>
        <end position="11"/>
    </location>
</feature>
<gene>
    <name evidence="3" type="ORF">AMST5_02151</name>
</gene>
<name>A0AA48LZN3_9ZZZZ</name>
<feature type="region of interest" description="Disordered" evidence="1">
    <location>
        <begin position="1"/>
        <end position="22"/>
    </location>
</feature>
<feature type="compositionally biased region" description="Basic and acidic residues" evidence="1">
    <location>
        <begin position="12"/>
        <end position="22"/>
    </location>
</feature>
<protein>
    <recommendedName>
        <fullName evidence="2">KAP NTPase domain-containing protein</fullName>
    </recommendedName>
</protein>
<dbReference type="SUPFAM" id="SSF52540">
    <property type="entry name" value="P-loop containing nucleoside triphosphate hydrolases"/>
    <property type="match status" value="1"/>
</dbReference>
<reference evidence="3" key="1">
    <citation type="submission" date="2023-07" db="EMBL/GenBank/DDBJ databases">
        <authorList>
            <person name="Pelsma A.J. K."/>
        </authorList>
    </citation>
    <scope>NUCLEOTIDE SEQUENCE</scope>
</reference>
<sequence length="751" mass="83744">MKTTPSKQTSASEDRLVKDHPIATPKEDLFGVSSFATALAKSLTEMSPEEGLVISVEGPWGAGKSSAIALALREVMLTELTRGGSRTREELEALNPDELDDIWEDDAARSTHIVSFNPWYFSGQENLVRAFFSELASALGVQPEGKLTRLFGAVADYLPSVSAFAGGALSLATGGIAAAAAGTGAGRALGEGAQQALARDTSLEKAKRDLDKALREANQRIIVVIDDIDRLLPGEMRAIFSLLKSLGDLPNIFYVIAFDDSVVRKALKKKKIDTDFLEKIVQVSLKLPPPWRAELRTLLFSRLDAVIGDESPADQQRWQTMFNTAIDPFLKTPRDVFRLSNTLQVIWPNVVGDVDFTDLVALTTLQLFEPDVYGRLRDEIELLTDAEAASNYMDDKEIGKRYAPEKAANPAAAAEALARLFPKLARAWNKFISSDNYLKMREQRRICTAEYCRNYFLFGRDARRLSRVEIELLIKAEKPATLLQETIDRLAAKEGPATKPVATFLEQLAEAVSSKPVLSEGFLNALLDLSDELIRRQDIETRLFIYDNGSRLTDILNAGFEPHKHTERMKLLNVLLTHPTALTLPSDFVDRLVHQRGMYGGELHISEEANLFSDVELAQAVNAISLRFRKAADDGTLWDTPVPMRLIWRWQRWNADEVQDWFVAKQGDPELALRLGAALPTVSVTSTSKGQHVYKKFDRGWIEKFISVDTLFEQLKAMAEAAGPHSKEAEILRELEEAEENARRPPHERSR</sequence>
<feature type="compositionally biased region" description="Basic and acidic residues" evidence="1">
    <location>
        <begin position="725"/>
        <end position="751"/>
    </location>
</feature>
<dbReference type="AlphaFoldDB" id="A0AA48LZN3"/>